<dbReference type="PANTHER" id="PTHR23342:SF0">
    <property type="entry name" value="N-ACETYLGLUTAMATE SYNTHASE, MITOCHONDRIAL"/>
    <property type="match status" value="1"/>
</dbReference>
<keyword evidence="5 9" id="KW-0547">Nucleotide-binding</keyword>
<keyword evidence="3 9" id="KW-0028">Amino-acid biosynthesis</keyword>
<comment type="subcellular location">
    <subcellularLocation>
        <location evidence="9">Cytoplasm</location>
    </subcellularLocation>
</comment>
<gene>
    <name evidence="9 11" type="primary">argB</name>
    <name evidence="11" type="ORF">PUP29_04490</name>
</gene>
<comment type="catalytic activity">
    <reaction evidence="8 9">
        <text>N-acetyl-L-glutamate + ATP = N-acetyl-L-glutamyl 5-phosphate + ADP</text>
        <dbReference type="Rhea" id="RHEA:14629"/>
        <dbReference type="ChEBI" id="CHEBI:30616"/>
        <dbReference type="ChEBI" id="CHEBI:44337"/>
        <dbReference type="ChEBI" id="CHEBI:57936"/>
        <dbReference type="ChEBI" id="CHEBI:456216"/>
        <dbReference type="EC" id="2.7.2.8"/>
    </reaction>
</comment>
<evidence type="ECO:0000256" key="6">
    <source>
        <dbReference type="ARBA" id="ARBA00022777"/>
    </source>
</evidence>
<evidence type="ECO:0000313" key="11">
    <source>
        <dbReference type="EMBL" id="XCC63178.1"/>
    </source>
</evidence>
<feature type="site" description="Transition state stabilizer" evidence="9">
    <location>
        <position position="250"/>
    </location>
</feature>
<reference evidence="11" key="1">
    <citation type="submission" date="2023-02" db="EMBL/GenBank/DDBJ databases">
        <title>Gut commensal Christensenella minuta modulates host metabolism via a new class of secondary bile acids.</title>
        <authorList>
            <person name="Liu C."/>
        </authorList>
    </citation>
    <scope>NUCLEOTIDE SEQUENCE</scope>
    <source>
        <strain evidence="11">CA70</strain>
    </source>
</reference>
<dbReference type="GO" id="GO:0042450">
    <property type="term" value="P:L-arginine biosynthetic process via ornithine"/>
    <property type="evidence" value="ECO:0007669"/>
    <property type="project" value="UniProtKB-UniRule"/>
</dbReference>
<comment type="similarity">
    <text evidence="9">Belongs to the acetylglutamate kinase family. ArgB subfamily.</text>
</comment>
<evidence type="ECO:0000256" key="4">
    <source>
        <dbReference type="ARBA" id="ARBA00022679"/>
    </source>
</evidence>
<dbReference type="PANTHER" id="PTHR23342">
    <property type="entry name" value="N-ACETYLGLUTAMATE SYNTHASE"/>
    <property type="match status" value="1"/>
</dbReference>
<dbReference type="InterPro" id="IPR001057">
    <property type="entry name" value="Glu/AcGlu_kinase"/>
</dbReference>
<protein>
    <recommendedName>
        <fullName evidence="9">Acetylglutamate kinase</fullName>
        <ecNumber evidence="9">2.7.2.8</ecNumber>
    </recommendedName>
    <alternativeName>
        <fullName evidence="9">N-acetyl-L-glutamate 5-phosphotransferase</fullName>
    </alternativeName>
    <alternativeName>
        <fullName evidence="9">NAG kinase</fullName>
        <shortName evidence="9">NAGK</shortName>
    </alternativeName>
</protein>
<sequence length="292" mass="31311">MEDQKMEKYLERAHVLIEALPYIQRLFGKTIVIKYGGAAMMHDELTQKIMEDVTLLKFVGMNPILVHGGGPDINHMLDSLDIKPNFVDGLRVTDDATMEVVQMVLTGKINKEIVAKLNGMGASAIGLCGIDGNIIKAVKAPPKNGVDLGNVGQITSINTTLLNTLAHDQYIPVIAPVGTGDHGESYNINADTVAGAIATALKAEKLIFLTDTDGIRTNEDDPESLLYVASKTDILNMIDEGKITGGMLPKVQSCLAAIEKGVKRTHILNGTIPHPIILEIFTDSGIGTMVTG</sequence>
<dbReference type="AlphaFoldDB" id="A0AAU8AAN7"/>
<dbReference type="PRINTS" id="PR00474">
    <property type="entry name" value="GLU5KINASE"/>
</dbReference>
<dbReference type="FunFam" id="3.40.1160.10:FF:000004">
    <property type="entry name" value="Acetylglutamate kinase"/>
    <property type="match status" value="1"/>
</dbReference>
<dbReference type="GO" id="GO:0005737">
    <property type="term" value="C:cytoplasm"/>
    <property type="evidence" value="ECO:0007669"/>
    <property type="project" value="UniProtKB-SubCell"/>
</dbReference>
<feature type="domain" description="Aspartate/glutamate/uridylate kinase" evidence="10">
    <location>
        <begin position="29"/>
        <end position="269"/>
    </location>
</feature>
<accession>A0AAU8AAN7</accession>
<evidence type="ECO:0000256" key="2">
    <source>
        <dbReference type="ARBA" id="ARBA00022571"/>
    </source>
</evidence>
<dbReference type="Gene3D" id="3.40.1160.10">
    <property type="entry name" value="Acetylglutamate kinase-like"/>
    <property type="match status" value="1"/>
</dbReference>
<dbReference type="InterPro" id="IPR041727">
    <property type="entry name" value="NAGK-C"/>
</dbReference>
<dbReference type="CDD" id="cd04250">
    <property type="entry name" value="AAK_NAGK-C"/>
    <property type="match status" value="1"/>
</dbReference>
<dbReference type="HAMAP" id="MF_00082">
    <property type="entry name" value="ArgB"/>
    <property type="match status" value="1"/>
</dbReference>
<dbReference type="InterPro" id="IPR001048">
    <property type="entry name" value="Asp/Glu/Uridylate_kinase"/>
</dbReference>
<dbReference type="InterPro" id="IPR037528">
    <property type="entry name" value="ArgB"/>
</dbReference>
<keyword evidence="4 9" id="KW-0808">Transferase</keyword>
<evidence type="ECO:0000256" key="3">
    <source>
        <dbReference type="ARBA" id="ARBA00022605"/>
    </source>
</evidence>
<dbReference type="GO" id="GO:0005524">
    <property type="term" value="F:ATP binding"/>
    <property type="evidence" value="ECO:0007669"/>
    <property type="project" value="UniProtKB-UniRule"/>
</dbReference>
<evidence type="ECO:0000256" key="1">
    <source>
        <dbReference type="ARBA" id="ARBA00004828"/>
    </source>
</evidence>
<proteinExistence type="inferred from homology"/>
<dbReference type="EC" id="2.7.2.8" evidence="9"/>
<dbReference type="EMBL" id="CP117826">
    <property type="protein sequence ID" value="XCC63178.1"/>
    <property type="molecule type" value="Genomic_DNA"/>
</dbReference>
<comment type="pathway">
    <text evidence="1 9">Amino-acid biosynthesis; L-arginine biosynthesis; N(2)-acetyl-L-ornithine from L-glutamate: step 2/4.</text>
</comment>
<keyword evidence="2 9" id="KW-0055">Arginine biosynthesis</keyword>
<dbReference type="InterPro" id="IPR036393">
    <property type="entry name" value="AceGlu_kinase-like_sf"/>
</dbReference>
<evidence type="ECO:0000256" key="9">
    <source>
        <dbReference type="HAMAP-Rule" id="MF_00082"/>
    </source>
</evidence>
<evidence type="ECO:0000259" key="10">
    <source>
        <dbReference type="Pfam" id="PF00696"/>
    </source>
</evidence>
<keyword evidence="9" id="KW-0963">Cytoplasm</keyword>
<name>A0AAU8AAN7_9FIRM</name>
<feature type="binding site" evidence="9">
    <location>
        <position position="91"/>
    </location>
    <ligand>
        <name>substrate</name>
    </ligand>
</feature>
<evidence type="ECO:0000256" key="5">
    <source>
        <dbReference type="ARBA" id="ARBA00022741"/>
    </source>
</evidence>
<dbReference type="RefSeq" id="WP_353423900.1">
    <property type="nucleotide sequence ID" value="NZ_CP117826.1"/>
</dbReference>
<keyword evidence="6 9" id="KW-0418">Kinase</keyword>
<organism evidence="11">
    <name type="scientific">Christensenella massiliensis</name>
    <dbReference type="NCBI Taxonomy" id="1805714"/>
    <lineage>
        <taxon>Bacteria</taxon>
        <taxon>Bacillati</taxon>
        <taxon>Bacillota</taxon>
        <taxon>Clostridia</taxon>
        <taxon>Christensenellales</taxon>
        <taxon>Christensenellaceae</taxon>
        <taxon>Christensenella</taxon>
    </lineage>
</organism>
<feature type="site" description="Transition state stabilizer" evidence="9">
    <location>
        <position position="34"/>
    </location>
</feature>
<evidence type="ECO:0000256" key="8">
    <source>
        <dbReference type="ARBA" id="ARBA00048141"/>
    </source>
</evidence>
<dbReference type="SUPFAM" id="SSF53633">
    <property type="entry name" value="Carbamate kinase-like"/>
    <property type="match status" value="1"/>
</dbReference>
<dbReference type="GO" id="GO:0003991">
    <property type="term" value="F:acetylglutamate kinase activity"/>
    <property type="evidence" value="ECO:0007669"/>
    <property type="project" value="UniProtKB-UniRule"/>
</dbReference>
<feature type="binding site" evidence="9">
    <location>
        <begin position="69"/>
        <end position="70"/>
    </location>
    <ligand>
        <name>substrate</name>
    </ligand>
</feature>
<dbReference type="Pfam" id="PF00696">
    <property type="entry name" value="AA_kinase"/>
    <property type="match status" value="1"/>
</dbReference>
<dbReference type="PIRSF" id="PIRSF000728">
    <property type="entry name" value="NAGK"/>
    <property type="match status" value="1"/>
</dbReference>
<dbReference type="NCBIfam" id="TIGR00761">
    <property type="entry name" value="argB"/>
    <property type="match status" value="1"/>
</dbReference>
<feature type="binding site" evidence="9">
    <location>
        <position position="187"/>
    </location>
    <ligand>
        <name>substrate</name>
    </ligand>
</feature>
<dbReference type="InterPro" id="IPR004662">
    <property type="entry name" value="AcgluKinase_fam"/>
</dbReference>
<comment type="function">
    <text evidence="9">Catalyzes the ATP-dependent phosphorylation of N-acetyl-L-glutamate.</text>
</comment>
<keyword evidence="7 9" id="KW-0067">ATP-binding</keyword>
<evidence type="ECO:0000256" key="7">
    <source>
        <dbReference type="ARBA" id="ARBA00022840"/>
    </source>
</evidence>